<sequence>MRIRVVTALLAVALWGSWAVAAERGTTLTWHGHAAFEVTTPKGRIILIDPWLQNPLNPLVKDKQNPLDRIVKADYILITHGHFDHVGDAVAIAKKTGATLVANFELASTLAKLHGYPKEQIGFPTFMNPGGEIRIADGEVLVAMTPAVHSSGLGNPFAKEQESDFVYGGNPAGFVLKIQNGPTLYHSGDTAYFKDMDVIGEQYTPDVALLNIGGHFGMEADMAARAAASVKAKYAIAHHYGTFPVLTQDARGFGEAVKSRQIGFLPMQPGETLMFEGTQPQVPQR</sequence>
<feature type="signal peptide" evidence="3">
    <location>
        <begin position="1"/>
        <end position="21"/>
    </location>
</feature>
<dbReference type="EMBL" id="CAJNBJ010000001">
    <property type="protein sequence ID" value="CAE6696264.1"/>
    <property type="molecule type" value="Genomic_DNA"/>
</dbReference>
<dbReference type="CDD" id="cd06262">
    <property type="entry name" value="metallo-hydrolase-like_MBL-fold"/>
    <property type="match status" value="1"/>
</dbReference>
<evidence type="ECO:0000256" key="1">
    <source>
        <dbReference type="ARBA" id="ARBA00022801"/>
    </source>
</evidence>
<dbReference type="HAMAP" id="MF_00457">
    <property type="entry name" value="UPF0173"/>
    <property type="match status" value="1"/>
</dbReference>
<dbReference type="Proteomes" id="UP000675880">
    <property type="component" value="Unassembled WGS sequence"/>
</dbReference>
<dbReference type="InterPro" id="IPR036866">
    <property type="entry name" value="RibonucZ/Hydroxyglut_hydro"/>
</dbReference>
<evidence type="ECO:0000313" key="5">
    <source>
        <dbReference type="EMBL" id="CAE6696264.1"/>
    </source>
</evidence>
<dbReference type="Pfam" id="PF12706">
    <property type="entry name" value="Lactamase_B_2"/>
    <property type="match status" value="1"/>
</dbReference>
<evidence type="ECO:0000313" key="6">
    <source>
        <dbReference type="Proteomes" id="UP000675880"/>
    </source>
</evidence>
<keyword evidence="3" id="KW-0732">Signal</keyword>
<comment type="similarity">
    <text evidence="2">Belongs to the UPF0173 family.</text>
</comment>
<reference evidence="5 6" key="1">
    <citation type="submission" date="2021-02" db="EMBL/GenBank/DDBJ databases">
        <authorList>
            <person name="Han P."/>
        </authorList>
    </citation>
    <scope>NUCLEOTIDE SEQUENCE [LARGE SCALE GENOMIC DNA]</scope>
    <source>
        <strain evidence="5">Candidatus Nitrospira sp. ZN2</strain>
    </source>
</reference>
<keyword evidence="6" id="KW-1185">Reference proteome</keyword>
<dbReference type="SUPFAM" id="SSF56281">
    <property type="entry name" value="Metallo-hydrolase/oxidoreductase"/>
    <property type="match status" value="1"/>
</dbReference>
<keyword evidence="1 2" id="KW-0378">Hydrolase</keyword>
<dbReference type="NCBIfam" id="NF001911">
    <property type="entry name" value="PRK00685.1"/>
    <property type="match status" value="1"/>
</dbReference>
<dbReference type="PANTHER" id="PTHR43546:SF3">
    <property type="entry name" value="UPF0173 METAL-DEPENDENT HYDROLASE MJ1163"/>
    <property type="match status" value="1"/>
</dbReference>
<organism evidence="5 6">
    <name type="scientific">Nitrospira defluvii</name>
    <dbReference type="NCBI Taxonomy" id="330214"/>
    <lineage>
        <taxon>Bacteria</taxon>
        <taxon>Pseudomonadati</taxon>
        <taxon>Nitrospirota</taxon>
        <taxon>Nitrospiria</taxon>
        <taxon>Nitrospirales</taxon>
        <taxon>Nitrospiraceae</taxon>
        <taxon>Nitrospira</taxon>
    </lineage>
</organism>
<dbReference type="InterPro" id="IPR001279">
    <property type="entry name" value="Metallo-B-lactamas"/>
</dbReference>
<feature type="chain" id="PRO_5046848824" description="UPF0173 metal-dependent hydrolase NSPZN2_10471" evidence="3">
    <location>
        <begin position="22"/>
        <end position="285"/>
    </location>
</feature>
<accession>A0ABM8QGR0</accession>
<gene>
    <name evidence="5" type="ORF">NSPZN2_10471</name>
</gene>
<protein>
    <recommendedName>
        <fullName evidence="2">UPF0173 metal-dependent hydrolase NSPZN2_10471</fullName>
    </recommendedName>
</protein>
<dbReference type="Gene3D" id="3.60.15.10">
    <property type="entry name" value="Ribonuclease Z/Hydroxyacylglutathione hydrolase-like"/>
    <property type="match status" value="1"/>
</dbReference>
<name>A0ABM8QGR0_9BACT</name>
<feature type="domain" description="Metallo-beta-lactamase" evidence="4">
    <location>
        <begin position="32"/>
        <end position="238"/>
    </location>
</feature>
<evidence type="ECO:0000256" key="3">
    <source>
        <dbReference type="SAM" id="SignalP"/>
    </source>
</evidence>
<evidence type="ECO:0000259" key="4">
    <source>
        <dbReference type="SMART" id="SM00849"/>
    </source>
</evidence>
<proteinExistence type="inferred from homology"/>
<dbReference type="PANTHER" id="PTHR43546">
    <property type="entry name" value="UPF0173 METAL-DEPENDENT HYDROLASE MJ1163-RELATED"/>
    <property type="match status" value="1"/>
</dbReference>
<dbReference type="RefSeq" id="WP_213040349.1">
    <property type="nucleotide sequence ID" value="NZ_CAJNBJ010000001.1"/>
</dbReference>
<dbReference type="InterPro" id="IPR022877">
    <property type="entry name" value="UPF0173"/>
</dbReference>
<comment type="caution">
    <text evidence="5">The sequence shown here is derived from an EMBL/GenBank/DDBJ whole genome shotgun (WGS) entry which is preliminary data.</text>
</comment>
<evidence type="ECO:0000256" key="2">
    <source>
        <dbReference type="HAMAP-Rule" id="MF_00457"/>
    </source>
</evidence>
<dbReference type="SMART" id="SM00849">
    <property type="entry name" value="Lactamase_B"/>
    <property type="match status" value="1"/>
</dbReference>
<dbReference type="InterPro" id="IPR050114">
    <property type="entry name" value="UPF0173_UPF0282_UlaG_hydrolase"/>
</dbReference>